<keyword evidence="2 5" id="KW-0645">Protease</keyword>
<feature type="active site" description="Charge relay system" evidence="5">
    <location>
        <position position="261"/>
    </location>
</feature>
<evidence type="ECO:0000259" key="9">
    <source>
        <dbReference type="Pfam" id="PF00082"/>
    </source>
</evidence>
<sequence>MTVMAAVAAVAMAASGTTAAAMPPGARGDASPPTRSGDEHVVEADRQITLITGDVVRLDHRGRVAKVSQAKGRESIPFQTFSAKGHTYVLPTDVGGLIASGRLDMRLFDVTELSRPEYRQLVGDGVPLLVSYTGAERRTVARAGGAKVRAEIATTGSEALTVPGAAASRVWTSLTDGPGRSPRLAAGVRSIRLDGLVKASLDVSVKQIGAPEAWRAGYDGTGVKVAVLDTGVDTRHADLATQVVAERNFTSAPDAADHNGHGTHVASILAGTGAASHGTYRGVAPGAELISGKVLDNYGRGTESSIMAGMEWAVEQGATIVNLSLGGSDTQGTDPLEETVNRLSDRALFVIAAGNAGPGAMTVGTPGSADAALTVGAVDKQDVLADMSSRGPRLDGAIKPDLTAPGVDITAAAADGSLVDQSGVPHPAPGYLTLSGTSMATPHVAGAAALLAQRHPDWSPDLLKEALVGSAQPGPYSAVEQGSGRVDVAHAITQSIAARPASLSFDRPGWPHGDDQPVTKTLTYRNTGTTAVTLDLAATADGPAGAPVPDGFFTLGTRRLTVPAGGTASVDVTANPRLAGSTEGVFSLAVTATGDGQTVRTAGGVQIEGEMYDLRMKATARDGSEPDEDTWKAWIYDLTGNRFYPVTSDDGTLELRLHAGDYTILGEVITLDEEGVAYVGEDWMVAPRLSLTKDTSLAFDARQAKPLDVTVQDPAATLQSGSVNIIPHDISGLPIALSTFPMAEGIRLQQVGPEPKPGTVTSTLLLDLAHGDTNYLLADELKDAFFTGYRHHAKAKELARLTIRQGTTMTPRWGAIVSEPEYRTPPAAISTDLPHTTTLYLQGGIEWKHTFEQQAVRDTEARYRLPARKYRAGRAYTETFNTGVFGPALDTDTGAGPATGLVRDGDRLTGAVHPFTDGAGHDGESVYDGESATTTLFRDGVEYATLPGVLDETAFDLPPGKARYRLVTTVSRARSAVSTVGTEVSWSAEFSSGHTARPTPLPASVVRYRPELGLDSTAPAGARQTVPLTVQGSAAGHRLGSLTVYVSYDRGAHWSRTAVRHGKVTVLNPAAGESVSFKAEFTDRQGNAFSQTILDAYRTR</sequence>
<evidence type="ECO:0000256" key="6">
    <source>
        <dbReference type="RuleBase" id="RU003355"/>
    </source>
</evidence>
<keyword evidence="8" id="KW-0732">Signal</keyword>
<dbReference type="PROSITE" id="PS00137">
    <property type="entry name" value="SUBTILASE_HIS"/>
    <property type="match status" value="1"/>
</dbReference>
<dbReference type="PIRSF" id="PIRSF037854">
    <property type="entry name" value="Dihydropyridine_esterase"/>
    <property type="match status" value="1"/>
</dbReference>
<dbReference type="Pfam" id="PF00082">
    <property type="entry name" value="Peptidase_S8"/>
    <property type="match status" value="1"/>
</dbReference>
<evidence type="ECO:0000256" key="7">
    <source>
        <dbReference type="SAM" id="MobiDB-lite"/>
    </source>
</evidence>
<dbReference type="PANTHER" id="PTHR43806">
    <property type="entry name" value="PEPTIDASE S8"/>
    <property type="match status" value="1"/>
</dbReference>
<feature type="chain" id="PRO_5045689617" evidence="8">
    <location>
        <begin position="21"/>
        <end position="1100"/>
    </location>
</feature>
<dbReference type="CDD" id="cd07487">
    <property type="entry name" value="Peptidases_S8_1"/>
    <property type="match status" value="1"/>
</dbReference>
<dbReference type="EMBL" id="JBFAEG010000033">
    <property type="protein sequence ID" value="MEU5712177.1"/>
    <property type="molecule type" value="Genomic_DNA"/>
</dbReference>
<gene>
    <name evidence="10" type="ORF">AB0H04_35920</name>
</gene>
<dbReference type="InterPro" id="IPR023827">
    <property type="entry name" value="Peptidase_S8_Asp-AS"/>
</dbReference>
<dbReference type="Gene3D" id="2.60.40.10">
    <property type="entry name" value="Immunoglobulins"/>
    <property type="match status" value="1"/>
</dbReference>
<organism evidence="10 11">
    <name type="scientific">Streptomyces flaveolus</name>
    <dbReference type="NCBI Taxonomy" id="67297"/>
    <lineage>
        <taxon>Bacteria</taxon>
        <taxon>Bacillati</taxon>
        <taxon>Actinomycetota</taxon>
        <taxon>Actinomycetes</taxon>
        <taxon>Kitasatosporales</taxon>
        <taxon>Streptomycetaceae</taxon>
        <taxon>Streptomyces</taxon>
    </lineage>
</organism>
<feature type="active site" description="Charge relay system" evidence="5">
    <location>
        <position position="438"/>
    </location>
</feature>
<evidence type="ECO:0000256" key="1">
    <source>
        <dbReference type="ARBA" id="ARBA00011073"/>
    </source>
</evidence>
<dbReference type="InterPro" id="IPR022398">
    <property type="entry name" value="Peptidase_S8_His-AS"/>
</dbReference>
<reference evidence="10 11" key="1">
    <citation type="submission" date="2024-06" db="EMBL/GenBank/DDBJ databases">
        <title>The Natural Products Discovery Center: Release of the First 8490 Sequenced Strains for Exploring Actinobacteria Biosynthetic Diversity.</title>
        <authorList>
            <person name="Kalkreuter E."/>
            <person name="Kautsar S.A."/>
            <person name="Yang D."/>
            <person name="Bader C.D."/>
            <person name="Teijaro C.N."/>
            <person name="Fluegel L."/>
            <person name="Davis C.M."/>
            <person name="Simpson J.R."/>
            <person name="Lauterbach L."/>
            <person name="Steele A.D."/>
            <person name="Gui C."/>
            <person name="Meng S."/>
            <person name="Li G."/>
            <person name="Viehrig K."/>
            <person name="Ye F."/>
            <person name="Su P."/>
            <person name="Kiefer A.F."/>
            <person name="Nichols A."/>
            <person name="Cepeda A.J."/>
            <person name="Yan W."/>
            <person name="Fan B."/>
            <person name="Jiang Y."/>
            <person name="Adhikari A."/>
            <person name="Zheng C.-J."/>
            <person name="Schuster L."/>
            <person name="Cowan T.M."/>
            <person name="Smanski M.J."/>
            <person name="Chevrette M.G."/>
            <person name="De Carvalho L.P.S."/>
            <person name="Shen B."/>
        </authorList>
    </citation>
    <scope>NUCLEOTIDE SEQUENCE [LARGE SCALE GENOMIC DNA]</scope>
    <source>
        <strain evidence="10 11">NPDC020594</strain>
    </source>
</reference>
<evidence type="ECO:0000313" key="10">
    <source>
        <dbReference type="EMBL" id="MEU5712177.1"/>
    </source>
</evidence>
<dbReference type="Proteomes" id="UP001551011">
    <property type="component" value="Unassembled WGS sequence"/>
</dbReference>
<comment type="caution">
    <text evidence="10">The sequence shown here is derived from an EMBL/GenBank/DDBJ whole genome shotgun (WGS) entry which is preliminary data.</text>
</comment>
<evidence type="ECO:0000256" key="8">
    <source>
        <dbReference type="SAM" id="SignalP"/>
    </source>
</evidence>
<dbReference type="PROSITE" id="PS00138">
    <property type="entry name" value="SUBTILASE_SER"/>
    <property type="match status" value="1"/>
</dbReference>
<dbReference type="RefSeq" id="WP_037629629.1">
    <property type="nucleotide sequence ID" value="NZ_JBFAEG010000033.1"/>
</dbReference>
<name>A0ABV3ALF2_9ACTN</name>
<keyword evidence="3 5" id="KW-0378">Hydrolase</keyword>
<evidence type="ECO:0000256" key="2">
    <source>
        <dbReference type="ARBA" id="ARBA00022670"/>
    </source>
</evidence>
<dbReference type="InterPro" id="IPR036852">
    <property type="entry name" value="Peptidase_S8/S53_dom_sf"/>
</dbReference>
<feature type="active site" description="Charge relay system" evidence="5">
    <location>
        <position position="229"/>
    </location>
</feature>
<comment type="similarity">
    <text evidence="1 5 6">Belongs to the peptidase S8 family.</text>
</comment>
<dbReference type="InterPro" id="IPR017297">
    <property type="entry name" value="Peptidase_S8A_DPH-A"/>
</dbReference>
<feature type="domain" description="Peptidase S8/S53" evidence="9">
    <location>
        <begin position="220"/>
        <end position="481"/>
    </location>
</feature>
<dbReference type="SUPFAM" id="SSF52743">
    <property type="entry name" value="Subtilisin-like"/>
    <property type="match status" value="1"/>
</dbReference>
<feature type="signal peptide" evidence="8">
    <location>
        <begin position="1"/>
        <end position="20"/>
    </location>
</feature>
<dbReference type="InterPro" id="IPR013783">
    <property type="entry name" value="Ig-like_fold"/>
</dbReference>
<evidence type="ECO:0000256" key="5">
    <source>
        <dbReference type="PROSITE-ProRule" id="PRU01240"/>
    </source>
</evidence>
<protein>
    <submittedName>
        <fullName evidence="10">S8 family serine peptidase</fullName>
    </submittedName>
</protein>
<evidence type="ECO:0000256" key="4">
    <source>
        <dbReference type="ARBA" id="ARBA00022825"/>
    </source>
</evidence>
<dbReference type="PRINTS" id="PR00723">
    <property type="entry name" value="SUBTILISIN"/>
</dbReference>
<keyword evidence="4 5" id="KW-0720">Serine protease</keyword>
<proteinExistence type="inferred from homology"/>
<feature type="region of interest" description="Disordered" evidence="7">
    <location>
        <begin position="19"/>
        <end position="38"/>
    </location>
</feature>
<dbReference type="InterPro" id="IPR023828">
    <property type="entry name" value="Peptidase_S8_Ser-AS"/>
</dbReference>
<dbReference type="PROSITE" id="PS00136">
    <property type="entry name" value="SUBTILASE_ASP"/>
    <property type="match status" value="1"/>
</dbReference>
<dbReference type="PANTHER" id="PTHR43806:SF65">
    <property type="entry name" value="SERINE PROTEASE APRX"/>
    <property type="match status" value="1"/>
</dbReference>
<evidence type="ECO:0000256" key="3">
    <source>
        <dbReference type="ARBA" id="ARBA00022801"/>
    </source>
</evidence>
<dbReference type="InterPro" id="IPR050131">
    <property type="entry name" value="Peptidase_S8_subtilisin-like"/>
</dbReference>
<dbReference type="InterPro" id="IPR015500">
    <property type="entry name" value="Peptidase_S8_subtilisin-rel"/>
</dbReference>
<dbReference type="InterPro" id="IPR000209">
    <property type="entry name" value="Peptidase_S8/S53_dom"/>
</dbReference>
<dbReference type="Gene3D" id="3.40.50.200">
    <property type="entry name" value="Peptidase S8/S53 domain"/>
    <property type="match status" value="1"/>
</dbReference>
<accession>A0ABV3ALF2</accession>
<dbReference type="PROSITE" id="PS51892">
    <property type="entry name" value="SUBTILASE"/>
    <property type="match status" value="1"/>
</dbReference>
<evidence type="ECO:0000313" key="11">
    <source>
        <dbReference type="Proteomes" id="UP001551011"/>
    </source>
</evidence>
<keyword evidence="11" id="KW-1185">Reference proteome</keyword>